<accession>A0ABR1YXG8</accession>
<evidence type="ECO:0000256" key="6">
    <source>
        <dbReference type="ARBA" id="ARBA00022840"/>
    </source>
</evidence>
<evidence type="ECO:0000313" key="11">
    <source>
        <dbReference type="EMBL" id="KAK8243410.1"/>
    </source>
</evidence>
<dbReference type="Gene3D" id="1.10.510.10">
    <property type="entry name" value="Transferase(Phosphotransferase) domain 1"/>
    <property type="match status" value="1"/>
</dbReference>
<dbReference type="PANTHER" id="PTHR47634:SF9">
    <property type="entry name" value="PROTEIN KINASE DOMAIN-CONTAINING PROTEIN-RELATED"/>
    <property type="match status" value="1"/>
</dbReference>
<keyword evidence="4" id="KW-0547">Nucleotide-binding</keyword>
<evidence type="ECO:0000256" key="3">
    <source>
        <dbReference type="ARBA" id="ARBA00022679"/>
    </source>
</evidence>
<comment type="catalytic activity">
    <reaction evidence="8">
        <text>L-seryl-[protein] + ATP = O-phospho-L-seryl-[protein] + ADP + H(+)</text>
        <dbReference type="Rhea" id="RHEA:17989"/>
        <dbReference type="Rhea" id="RHEA-COMP:9863"/>
        <dbReference type="Rhea" id="RHEA-COMP:11604"/>
        <dbReference type="ChEBI" id="CHEBI:15378"/>
        <dbReference type="ChEBI" id="CHEBI:29999"/>
        <dbReference type="ChEBI" id="CHEBI:30616"/>
        <dbReference type="ChEBI" id="CHEBI:83421"/>
        <dbReference type="ChEBI" id="CHEBI:456216"/>
        <dbReference type="EC" id="2.7.11.1"/>
    </reaction>
</comment>
<keyword evidence="6" id="KW-0067">ATP-binding</keyword>
<dbReference type="InterPro" id="IPR011009">
    <property type="entry name" value="Kinase-like_dom_sf"/>
</dbReference>
<dbReference type="PROSITE" id="PS50011">
    <property type="entry name" value="PROTEIN_KINASE_DOM"/>
    <property type="match status" value="1"/>
</dbReference>
<sequence>MSRSSWREKRPLLPRVLSLFVCHRDHGKSVDAEPSSPTSSQRAPSPLRNPPKRGFKKYDSSWIVEEEMYPWYSGKEWYPVRVGQVFKERYQVLGKLFFGSVSTVWLCRDLTGHKYVALKVYVRKYRQADQEPRIFAHLQNVKSDHGGQKYVRVACDTFFAQRKDIRGQQHQCLVFEPLGMSLKELCEFSEGGRVKPAVLKPIIRTLLEALDYLHTEAGVVHTDIQGGNILFRMKDPESAFQEFERDQWQNPPGRKNKGKRVIYDSRDVPQSIDDLGPPVLCDFGDAVMGEETYAGHVMPDLYRAPEMIMGVKWDEKIDIWGLAMTIWDAVEGEHLFKDKTQGRFEADGEHLAMTIALLGIPTKEMAQSGGKSDQYFDEEGNWKADVEIPKTSLEEEEKVLQGEERDKFLAFMRRILQWDSDDRPSAKKLLDDPWLLVEDLPGDEPMGEEKLQLGEA</sequence>
<dbReference type="PANTHER" id="PTHR47634">
    <property type="entry name" value="PROTEIN KINASE DOMAIN-CONTAINING PROTEIN-RELATED"/>
    <property type="match status" value="1"/>
</dbReference>
<comment type="caution">
    <text evidence="11">The sequence shown here is derived from an EMBL/GenBank/DDBJ whole genome shotgun (WGS) entry which is preliminary data.</text>
</comment>
<evidence type="ECO:0000256" key="7">
    <source>
        <dbReference type="ARBA" id="ARBA00047899"/>
    </source>
</evidence>
<evidence type="ECO:0000259" key="10">
    <source>
        <dbReference type="PROSITE" id="PS50011"/>
    </source>
</evidence>
<name>A0ABR1YXG8_9PEZI</name>
<evidence type="ECO:0000256" key="4">
    <source>
        <dbReference type="ARBA" id="ARBA00022741"/>
    </source>
</evidence>
<evidence type="ECO:0000256" key="5">
    <source>
        <dbReference type="ARBA" id="ARBA00022777"/>
    </source>
</evidence>
<proteinExistence type="predicted"/>
<keyword evidence="2" id="KW-0723">Serine/threonine-protein kinase</keyword>
<comment type="catalytic activity">
    <reaction evidence="7">
        <text>L-threonyl-[protein] + ATP = O-phospho-L-threonyl-[protein] + ADP + H(+)</text>
        <dbReference type="Rhea" id="RHEA:46608"/>
        <dbReference type="Rhea" id="RHEA-COMP:11060"/>
        <dbReference type="Rhea" id="RHEA-COMP:11605"/>
        <dbReference type="ChEBI" id="CHEBI:15378"/>
        <dbReference type="ChEBI" id="CHEBI:30013"/>
        <dbReference type="ChEBI" id="CHEBI:30616"/>
        <dbReference type="ChEBI" id="CHEBI:61977"/>
        <dbReference type="ChEBI" id="CHEBI:456216"/>
        <dbReference type="EC" id="2.7.11.1"/>
    </reaction>
</comment>
<evidence type="ECO:0000256" key="8">
    <source>
        <dbReference type="ARBA" id="ARBA00048679"/>
    </source>
</evidence>
<gene>
    <name evidence="11" type="ORF">HDK90DRAFT_447051</name>
</gene>
<feature type="domain" description="Protein kinase" evidence="10">
    <location>
        <begin position="90"/>
        <end position="435"/>
    </location>
</feature>
<evidence type="ECO:0000256" key="9">
    <source>
        <dbReference type="SAM" id="MobiDB-lite"/>
    </source>
</evidence>
<reference evidence="11 12" key="1">
    <citation type="submission" date="2024-04" db="EMBL/GenBank/DDBJ databases">
        <title>Phyllosticta paracitricarpa is synonymous to the EU quarantine fungus P. citricarpa based on phylogenomic analyses.</title>
        <authorList>
            <consortium name="Lawrence Berkeley National Laboratory"/>
            <person name="Van Ingen-Buijs V.A."/>
            <person name="Van Westerhoven A.C."/>
            <person name="Haridas S."/>
            <person name="Skiadas P."/>
            <person name="Martin F."/>
            <person name="Groenewald J.Z."/>
            <person name="Crous P.W."/>
            <person name="Seidl M.F."/>
        </authorList>
    </citation>
    <scope>NUCLEOTIDE SEQUENCE [LARGE SCALE GENOMIC DNA]</scope>
    <source>
        <strain evidence="11 12">CBS 123374</strain>
    </source>
</reference>
<evidence type="ECO:0000313" key="12">
    <source>
        <dbReference type="Proteomes" id="UP001492380"/>
    </source>
</evidence>
<feature type="region of interest" description="Disordered" evidence="9">
    <location>
        <begin position="27"/>
        <end position="52"/>
    </location>
</feature>
<dbReference type="EC" id="2.7.11.1" evidence="1"/>
<keyword evidence="12" id="KW-1185">Reference proteome</keyword>
<evidence type="ECO:0000256" key="2">
    <source>
        <dbReference type="ARBA" id="ARBA00022527"/>
    </source>
</evidence>
<dbReference type="Pfam" id="PF00069">
    <property type="entry name" value="Pkinase"/>
    <property type="match status" value="2"/>
</dbReference>
<dbReference type="SMART" id="SM00220">
    <property type="entry name" value="S_TKc"/>
    <property type="match status" value="1"/>
</dbReference>
<dbReference type="SUPFAM" id="SSF56112">
    <property type="entry name" value="Protein kinase-like (PK-like)"/>
    <property type="match status" value="1"/>
</dbReference>
<organism evidence="11 12">
    <name type="scientific">Phyllosticta capitalensis</name>
    <dbReference type="NCBI Taxonomy" id="121624"/>
    <lineage>
        <taxon>Eukaryota</taxon>
        <taxon>Fungi</taxon>
        <taxon>Dikarya</taxon>
        <taxon>Ascomycota</taxon>
        <taxon>Pezizomycotina</taxon>
        <taxon>Dothideomycetes</taxon>
        <taxon>Dothideomycetes incertae sedis</taxon>
        <taxon>Botryosphaeriales</taxon>
        <taxon>Phyllostictaceae</taxon>
        <taxon>Phyllosticta</taxon>
    </lineage>
</organism>
<keyword evidence="5" id="KW-0418">Kinase</keyword>
<evidence type="ECO:0000256" key="1">
    <source>
        <dbReference type="ARBA" id="ARBA00012513"/>
    </source>
</evidence>
<dbReference type="InterPro" id="IPR051334">
    <property type="entry name" value="SRPK"/>
</dbReference>
<dbReference type="Proteomes" id="UP001492380">
    <property type="component" value="Unassembled WGS sequence"/>
</dbReference>
<dbReference type="Gene3D" id="3.30.200.20">
    <property type="entry name" value="Phosphorylase Kinase, domain 1"/>
    <property type="match status" value="1"/>
</dbReference>
<dbReference type="InterPro" id="IPR000719">
    <property type="entry name" value="Prot_kinase_dom"/>
</dbReference>
<keyword evidence="3" id="KW-0808">Transferase</keyword>
<protein>
    <recommendedName>
        <fullName evidence="1">non-specific serine/threonine protein kinase</fullName>
        <ecNumber evidence="1">2.7.11.1</ecNumber>
    </recommendedName>
</protein>
<dbReference type="EMBL" id="JBBWRZ010000002">
    <property type="protein sequence ID" value="KAK8243410.1"/>
    <property type="molecule type" value="Genomic_DNA"/>
</dbReference>